<comment type="caution">
    <text evidence="2">The sequence shown here is derived from an EMBL/GenBank/DDBJ whole genome shotgun (WGS) entry which is preliminary data.</text>
</comment>
<reference evidence="2 3" key="1">
    <citation type="submission" date="2024-01" db="EMBL/GenBank/DDBJ databases">
        <title>Genome assemblies of Stephania.</title>
        <authorList>
            <person name="Yang L."/>
        </authorList>
    </citation>
    <scope>NUCLEOTIDE SEQUENCE [LARGE SCALE GENOMIC DNA]</scope>
    <source>
        <strain evidence="2">YNDBR</strain>
        <tissue evidence="2">Leaf</tissue>
    </source>
</reference>
<evidence type="ECO:0000313" key="3">
    <source>
        <dbReference type="Proteomes" id="UP001420932"/>
    </source>
</evidence>
<evidence type="ECO:0000313" key="2">
    <source>
        <dbReference type="EMBL" id="KAK9143190.1"/>
    </source>
</evidence>
<proteinExistence type="predicted"/>
<feature type="compositionally biased region" description="Basic and acidic residues" evidence="1">
    <location>
        <begin position="110"/>
        <end position="121"/>
    </location>
</feature>
<name>A0AAP0K1X9_9MAGN</name>
<evidence type="ECO:0000256" key="1">
    <source>
        <dbReference type="SAM" id="MobiDB-lite"/>
    </source>
</evidence>
<sequence>MAARVGRVIYHVGRRRRGFLHPPVFNQVGRQFEPNKGEFIVFLIDDDITGPDGCRLGESKVHGFWRWRAGAVGDAMEAMVDTGLVCLIGGGGGRYGGGSVYEFNGHGGRGNRERRGGAEEE</sequence>
<dbReference type="EMBL" id="JBBNAF010000005">
    <property type="protein sequence ID" value="KAK9143190.1"/>
    <property type="molecule type" value="Genomic_DNA"/>
</dbReference>
<accession>A0AAP0K1X9</accession>
<organism evidence="2 3">
    <name type="scientific">Stephania yunnanensis</name>
    <dbReference type="NCBI Taxonomy" id="152371"/>
    <lineage>
        <taxon>Eukaryota</taxon>
        <taxon>Viridiplantae</taxon>
        <taxon>Streptophyta</taxon>
        <taxon>Embryophyta</taxon>
        <taxon>Tracheophyta</taxon>
        <taxon>Spermatophyta</taxon>
        <taxon>Magnoliopsida</taxon>
        <taxon>Ranunculales</taxon>
        <taxon>Menispermaceae</taxon>
        <taxon>Menispermoideae</taxon>
        <taxon>Cissampelideae</taxon>
        <taxon>Stephania</taxon>
    </lineage>
</organism>
<protein>
    <submittedName>
        <fullName evidence="2">Uncharacterized protein</fullName>
    </submittedName>
</protein>
<dbReference type="Proteomes" id="UP001420932">
    <property type="component" value="Unassembled WGS sequence"/>
</dbReference>
<keyword evidence="3" id="KW-1185">Reference proteome</keyword>
<dbReference type="AlphaFoldDB" id="A0AAP0K1X9"/>
<gene>
    <name evidence="2" type="ORF">Syun_012590</name>
</gene>
<feature type="region of interest" description="Disordered" evidence="1">
    <location>
        <begin position="100"/>
        <end position="121"/>
    </location>
</feature>